<dbReference type="PANTHER" id="PTHR33164">
    <property type="entry name" value="TRANSCRIPTIONAL REGULATOR, MARR FAMILY"/>
    <property type="match status" value="1"/>
</dbReference>
<dbReference type="InterPro" id="IPR039422">
    <property type="entry name" value="MarR/SlyA-like"/>
</dbReference>
<protein>
    <submittedName>
        <fullName evidence="2">Putative MarR family transcriptional regulator</fullName>
    </submittedName>
</protein>
<dbReference type="PRINTS" id="PR00598">
    <property type="entry name" value="HTHMARR"/>
</dbReference>
<reference evidence="2 3" key="2">
    <citation type="journal article" date="2011" name="J. Antibiot.">
        <title>Furaquinocins I and J: novel polyketide isoprenoid hybrid compounds from Streptomyces reveromyceticus SN-593.</title>
        <authorList>
            <person name="Panthee S."/>
            <person name="Takahashi S."/>
            <person name="Takagi H."/>
            <person name="Nogawa T."/>
            <person name="Oowada E."/>
            <person name="Uramoto M."/>
            <person name="Osada H."/>
        </authorList>
    </citation>
    <scope>NUCLEOTIDE SEQUENCE [LARGE SCALE GENOMIC DNA]</scope>
    <source>
        <strain evidence="2 3">SN-593</strain>
    </source>
</reference>
<proteinExistence type="predicted"/>
<dbReference type="SMART" id="SM00347">
    <property type="entry name" value="HTH_MARR"/>
    <property type="match status" value="1"/>
</dbReference>
<dbReference type="Gene3D" id="1.10.10.10">
    <property type="entry name" value="Winged helix-like DNA-binding domain superfamily/Winged helix DNA-binding domain"/>
    <property type="match status" value="1"/>
</dbReference>
<dbReference type="PANTHER" id="PTHR33164:SF99">
    <property type="entry name" value="MARR FAMILY REGULATORY PROTEIN"/>
    <property type="match status" value="1"/>
</dbReference>
<gene>
    <name evidence="2" type="ORF">RVR_2992</name>
</gene>
<dbReference type="KEGG" id="arev:RVR_2992"/>
<reference evidence="2 3" key="1">
    <citation type="journal article" date="2010" name="J. Bacteriol.">
        <title>Biochemical characterization of a novel indole prenyltransferase from Streptomyces sp. SN-593.</title>
        <authorList>
            <person name="Takahashi S."/>
            <person name="Takagi H."/>
            <person name="Toyoda A."/>
            <person name="Uramoto M."/>
            <person name="Nogawa T."/>
            <person name="Ueki M."/>
            <person name="Sakaki Y."/>
            <person name="Osada H."/>
        </authorList>
    </citation>
    <scope>NUCLEOTIDE SEQUENCE [LARGE SCALE GENOMIC DNA]</scope>
    <source>
        <strain evidence="2 3">SN-593</strain>
    </source>
</reference>
<dbReference type="GO" id="GO:0006950">
    <property type="term" value="P:response to stress"/>
    <property type="evidence" value="ECO:0007669"/>
    <property type="project" value="TreeGrafter"/>
</dbReference>
<reference evidence="2 3" key="3">
    <citation type="journal article" date="2011" name="Nat. Chem. Biol.">
        <title>Reveromycin A biosynthesis uses RevG and RevJ for stereospecific spiroacetal formation.</title>
        <authorList>
            <person name="Takahashi S."/>
            <person name="Toyoda A."/>
            <person name="Sekiyama Y."/>
            <person name="Takagi H."/>
            <person name="Nogawa T."/>
            <person name="Uramoto M."/>
            <person name="Suzuki R."/>
            <person name="Koshino H."/>
            <person name="Kumano T."/>
            <person name="Panthee S."/>
            <person name="Dairi T."/>
            <person name="Ishikawa J."/>
            <person name="Ikeda H."/>
            <person name="Sakaki Y."/>
            <person name="Osada H."/>
        </authorList>
    </citation>
    <scope>NUCLEOTIDE SEQUENCE [LARGE SCALE GENOMIC DNA]</scope>
    <source>
        <strain evidence="2 3">SN-593</strain>
    </source>
</reference>
<dbReference type="Pfam" id="PF01047">
    <property type="entry name" value="MarR"/>
    <property type="match status" value="1"/>
</dbReference>
<accession>A0A7U3URH1</accession>
<name>A0A7U3URH1_9ACTN</name>
<evidence type="ECO:0000259" key="1">
    <source>
        <dbReference type="PROSITE" id="PS50995"/>
    </source>
</evidence>
<dbReference type="SUPFAM" id="SSF46785">
    <property type="entry name" value="Winged helix' DNA-binding domain"/>
    <property type="match status" value="1"/>
</dbReference>
<evidence type="ECO:0000313" key="3">
    <source>
        <dbReference type="Proteomes" id="UP000595703"/>
    </source>
</evidence>
<dbReference type="EMBL" id="AP018365">
    <property type="protein sequence ID" value="BBA97311.1"/>
    <property type="molecule type" value="Genomic_DNA"/>
</dbReference>
<dbReference type="InterPro" id="IPR036390">
    <property type="entry name" value="WH_DNA-bd_sf"/>
</dbReference>
<organism evidence="2 3">
    <name type="scientific">Actinacidiphila reveromycinica</name>
    <dbReference type="NCBI Taxonomy" id="659352"/>
    <lineage>
        <taxon>Bacteria</taxon>
        <taxon>Bacillati</taxon>
        <taxon>Actinomycetota</taxon>
        <taxon>Actinomycetes</taxon>
        <taxon>Kitasatosporales</taxon>
        <taxon>Streptomycetaceae</taxon>
        <taxon>Actinacidiphila</taxon>
    </lineage>
</organism>
<keyword evidence="3" id="KW-1185">Reference proteome</keyword>
<dbReference type="InterPro" id="IPR000835">
    <property type="entry name" value="HTH_MarR-typ"/>
</dbReference>
<dbReference type="AlphaFoldDB" id="A0A7U3URH1"/>
<dbReference type="Proteomes" id="UP000595703">
    <property type="component" value="Chromosome"/>
</dbReference>
<dbReference type="PROSITE" id="PS50995">
    <property type="entry name" value="HTH_MARR_2"/>
    <property type="match status" value="1"/>
</dbReference>
<reference evidence="2 3" key="4">
    <citation type="journal article" date="2020" name="Sci. Rep.">
        <title>beta-carboline chemical signals induce reveromycin production through a LuxR family regulator in Streptomyces sp. SN-593.</title>
        <authorList>
            <person name="Panthee S."/>
            <person name="Kito N."/>
            <person name="Hayashi T."/>
            <person name="Shimizu T."/>
            <person name="Ishikawa J."/>
            <person name="Hamamoto H."/>
            <person name="Osada H."/>
            <person name="Takahashi S."/>
        </authorList>
    </citation>
    <scope>NUCLEOTIDE SEQUENCE [LARGE SCALE GENOMIC DNA]</scope>
    <source>
        <strain evidence="2 3">SN-593</strain>
    </source>
</reference>
<feature type="domain" description="HTH marR-type" evidence="1">
    <location>
        <begin position="12"/>
        <end position="142"/>
    </location>
</feature>
<dbReference type="InterPro" id="IPR036388">
    <property type="entry name" value="WH-like_DNA-bd_sf"/>
</dbReference>
<dbReference type="GO" id="GO:0003700">
    <property type="term" value="F:DNA-binding transcription factor activity"/>
    <property type="evidence" value="ECO:0007669"/>
    <property type="project" value="InterPro"/>
</dbReference>
<sequence>MAEGSQEAAGAAERVWSNLRALVLEQNERRKQTAEALGMSFFRVKALRRIAARPYRMSDLATELASDRPYLTLIVDDLEERGLVERRQHPTDRRCKIVSATEKGREAAVRANAILGNAPPALAALPPDDLAALDRIVSGLVAAGAQALAAARGGTGVEPGQ</sequence>
<evidence type="ECO:0000313" key="2">
    <source>
        <dbReference type="EMBL" id="BBA97311.1"/>
    </source>
</evidence>